<dbReference type="EMBL" id="FXTB01000006">
    <property type="protein sequence ID" value="SMO73042.1"/>
    <property type="molecule type" value="Genomic_DNA"/>
</dbReference>
<evidence type="ECO:0000256" key="1">
    <source>
        <dbReference type="SAM" id="Phobius"/>
    </source>
</evidence>
<proteinExistence type="predicted"/>
<feature type="transmembrane region" description="Helical" evidence="1">
    <location>
        <begin position="45"/>
        <end position="66"/>
    </location>
</feature>
<evidence type="ECO:0000259" key="2">
    <source>
        <dbReference type="Pfam" id="PF13568"/>
    </source>
</evidence>
<evidence type="ECO:0000313" key="4">
    <source>
        <dbReference type="Proteomes" id="UP000319040"/>
    </source>
</evidence>
<dbReference type="InterPro" id="IPR025665">
    <property type="entry name" value="Beta-barrel_OMP_2"/>
</dbReference>
<gene>
    <name evidence="3" type="ORF">SAMN06265379_10644</name>
</gene>
<reference evidence="3 4" key="1">
    <citation type="submission" date="2017-05" db="EMBL/GenBank/DDBJ databases">
        <authorList>
            <person name="Varghese N."/>
            <person name="Submissions S."/>
        </authorList>
    </citation>
    <scope>NUCLEOTIDE SEQUENCE [LARGE SCALE GENOMIC DNA]</scope>
    <source>
        <strain evidence="3 4">DSM 27040</strain>
    </source>
</reference>
<name>A0A521DN60_SACCC</name>
<dbReference type="OrthoDB" id="1113942at2"/>
<dbReference type="Pfam" id="PF13568">
    <property type="entry name" value="OMP_b-brl_2"/>
    <property type="match status" value="1"/>
</dbReference>
<keyword evidence="1" id="KW-0812">Transmembrane</keyword>
<feature type="domain" description="Outer membrane protein beta-barrel" evidence="2">
    <location>
        <begin position="296"/>
        <end position="484"/>
    </location>
</feature>
<sequence>MKKNNNIDRIFSEGLANYSETPPAFVWEAIGEGMQGAKGTKKALIIWRSLAAAAVIGLVFLGGLFWHNINKSNAIADADLQQVGSLEHLSEDENKGAYKYKGAGNSKADMANDAMRNGQTQTGLNESKPYEIVDKSRFDNVVQANPASALASVTSAKILTAEENIVAGEGGNASDSQQYAAVDNNSVYTNRRGTGYEIENSNTPVLQKIDEHADFRLADYKGVDANRIFKDKNKAALKAGTINSLMQAFDKQISSPETEKRALQFALGGQFSPSYSYRETGSSGASGRSAVNEDGIVSYTGGINLNVKTRKRWEIETGVYYSQVGQKFSNPLIGHPDKMFLSAGSDAGVQSKKPNLQNSLGNIALDPSSQKELVKEVAITNGAFRLNSDNLGYSPNQVDAITVQQELDYIEVPLLLRYNLIDNLVGLSVSGGMSANFLIDNNAYRVENSSKDRIGETQGINEISYSAIFGMGLRTPIFKSLDFNLEPRLRYFMNSVSDSPGSSYKPYSIGIYTGVSYRF</sequence>
<keyword evidence="1" id="KW-0472">Membrane</keyword>
<keyword evidence="1" id="KW-1133">Transmembrane helix</keyword>
<dbReference type="Proteomes" id="UP000319040">
    <property type="component" value="Unassembled WGS sequence"/>
</dbReference>
<protein>
    <submittedName>
        <fullName evidence="3">Outer membrane protein beta-barrel domain-containing protein</fullName>
    </submittedName>
</protein>
<keyword evidence="4" id="KW-1185">Reference proteome</keyword>
<dbReference type="AlphaFoldDB" id="A0A521DN60"/>
<accession>A0A521DN60</accession>
<dbReference type="RefSeq" id="WP_142533756.1">
    <property type="nucleotide sequence ID" value="NZ_FXTB01000006.1"/>
</dbReference>
<organism evidence="3 4">
    <name type="scientific">Saccharicrinis carchari</name>
    <dbReference type="NCBI Taxonomy" id="1168039"/>
    <lineage>
        <taxon>Bacteria</taxon>
        <taxon>Pseudomonadati</taxon>
        <taxon>Bacteroidota</taxon>
        <taxon>Bacteroidia</taxon>
        <taxon>Marinilabiliales</taxon>
        <taxon>Marinilabiliaceae</taxon>
        <taxon>Saccharicrinis</taxon>
    </lineage>
</organism>
<evidence type="ECO:0000313" key="3">
    <source>
        <dbReference type="EMBL" id="SMO73042.1"/>
    </source>
</evidence>